<comment type="caution">
    <text evidence="3">The sequence shown here is derived from an EMBL/GenBank/DDBJ whole genome shotgun (WGS) entry which is preliminary data.</text>
</comment>
<proteinExistence type="predicted"/>
<dbReference type="NCBIfam" id="NF000496">
    <property type="entry name" value="Fos_GSH"/>
    <property type="match status" value="1"/>
</dbReference>
<dbReference type="Pfam" id="PF00903">
    <property type="entry name" value="Glyoxalase"/>
    <property type="match status" value="1"/>
</dbReference>
<protein>
    <submittedName>
        <fullName evidence="3">Glutathione transferase</fullName>
    </submittedName>
</protein>
<reference evidence="3 4" key="1">
    <citation type="submission" date="2015-06" db="EMBL/GenBank/DDBJ databases">
        <title>Draft Whole-Genome Sequence of the Entomopathogenic Bacterium Xenorhabdus khoisanae.</title>
        <authorList>
            <person name="Naidoo S."/>
            <person name="Featherston J."/>
            <person name="Gray V.M."/>
        </authorList>
    </citation>
    <scope>NUCLEOTIDE SEQUENCE [LARGE SCALE GENOMIC DNA]</scope>
    <source>
        <strain evidence="3 4">MCB</strain>
    </source>
</reference>
<dbReference type="GO" id="GO:0016740">
    <property type="term" value="F:transferase activity"/>
    <property type="evidence" value="ECO:0007669"/>
    <property type="project" value="UniProtKB-KW"/>
</dbReference>
<dbReference type="EMBL" id="LFCV01000050">
    <property type="protein sequence ID" value="KMJ45518.1"/>
    <property type="molecule type" value="Genomic_DNA"/>
</dbReference>
<dbReference type="OrthoDB" id="4265398at2"/>
<accession>A0A0J5FTB6</accession>
<dbReference type="Proteomes" id="UP000036277">
    <property type="component" value="Unassembled WGS sequence"/>
</dbReference>
<keyword evidence="3" id="KW-0808">Transferase</keyword>
<dbReference type="InterPro" id="IPR037523">
    <property type="entry name" value="VOC_core"/>
</dbReference>
<evidence type="ECO:0000256" key="1">
    <source>
        <dbReference type="ARBA" id="ARBA00022723"/>
    </source>
</evidence>
<evidence type="ECO:0000259" key="2">
    <source>
        <dbReference type="PROSITE" id="PS51819"/>
    </source>
</evidence>
<evidence type="ECO:0000313" key="3">
    <source>
        <dbReference type="EMBL" id="KMJ45518.1"/>
    </source>
</evidence>
<dbReference type="RefSeq" id="WP_047962935.1">
    <property type="nucleotide sequence ID" value="NZ_CAWMBG010000050.1"/>
</dbReference>
<dbReference type="Gene3D" id="3.10.180.10">
    <property type="entry name" value="2,3-Dihydroxybiphenyl 1,2-Dioxygenase, domain 1"/>
    <property type="match status" value="1"/>
</dbReference>
<dbReference type="GO" id="GO:0046872">
    <property type="term" value="F:metal ion binding"/>
    <property type="evidence" value="ECO:0007669"/>
    <property type="project" value="UniProtKB-KW"/>
</dbReference>
<name>A0A0J5FTB6_9GAMM</name>
<dbReference type="PATRIC" id="fig|880157.4.peg.1784"/>
<dbReference type="CDD" id="cd07244">
    <property type="entry name" value="FosA"/>
    <property type="match status" value="1"/>
</dbReference>
<dbReference type="InterPro" id="IPR029068">
    <property type="entry name" value="Glyas_Bleomycin-R_OHBP_Dase"/>
</dbReference>
<dbReference type="PANTHER" id="PTHR36113:SF6">
    <property type="entry name" value="FOSFOMYCIN RESISTANCE PROTEIN FOSX"/>
    <property type="match status" value="1"/>
</dbReference>
<dbReference type="STRING" id="880157.AB204_08435"/>
<sequence>MLTGLNHLTLTTSNLERSLNFYINQLGFTLHVRWQNGAYLSLRELWLCLSCDEAKPARDYTHIAFSISANDFPAFKEKILAAGIQQWKENRSEGESIYLLDPDGHQLEIHVGSLASRLDTLRNKPYKGLEWY</sequence>
<evidence type="ECO:0000313" key="4">
    <source>
        <dbReference type="Proteomes" id="UP000036277"/>
    </source>
</evidence>
<dbReference type="InterPro" id="IPR004360">
    <property type="entry name" value="Glyas_Fos-R_dOase_dom"/>
</dbReference>
<keyword evidence="4" id="KW-1185">Reference proteome</keyword>
<gene>
    <name evidence="3" type="ORF">AB204_08435</name>
</gene>
<organism evidence="3 4">
    <name type="scientific">Xenorhabdus khoisanae</name>
    <dbReference type="NCBI Taxonomy" id="880157"/>
    <lineage>
        <taxon>Bacteria</taxon>
        <taxon>Pseudomonadati</taxon>
        <taxon>Pseudomonadota</taxon>
        <taxon>Gammaproteobacteria</taxon>
        <taxon>Enterobacterales</taxon>
        <taxon>Morganellaceae</taxon>
        <taxon>Xenorhabdus</taxon>
    </lineage>
</organism>
<dbReference type="PANTHER" id="PTHR36113">
    <property type="entry name" value="LYASE, PUTATIVE-RELATED-RELATED"/>
    <property type="match status" value="1"/>
</dbReference>
<dbReference type="InterPro" id="IPR051332">
    <property type="entry name" value="Fosfomycin_Res_Enzymes"/>
</dbReference>
<dbReference type="AlphaFoldDB" id="A0A0J5FTB6"/>
<feature type="domain" description="VOC" evidence="2">
    <location>
        <begin position="4"/>
        <end position="112"/>
    </location>
</feature>
<dbReference type="PROSITE" id="PS51819">
    <property type="entry name" value="VOC"/>
    <property type="match status" value="1"/>
</dbReference>
<dbReference type="SUPFAM" id="SSF54593">
    <property type="entry name" value="Glyoxalase/Bleomycin resistance protein/Dihydroxybiphenyl dioxygenase"/>
    <property type="match status" value="1"/>
</dbReference>
<keyword evidence="1" id="KW-0479">Metal-binding</keyword>